<dbReference type="Pfam" id="PF06003">
    <property type="entry name" value="SMN_Tudor"/>
    <property type="match status" value="1"/>
</dbReference>
<comment type="similarity">
    <text evidence="3">Belongs to the SMN family.</text>
</comment>
<dbReference type="PROSITE" id="PS50304">
    <property type="entry name" value="TUDOR"/>
    <property type="match status" value="1"/>
</dbReference>
<feature type="region of interest" description="Disordered" evidence="9">
    <location>
        <begin position="164"/>
        <end position="229"/>
    </location>
</feature>
<dbReference type="Gene3D" id="2.30.30.140">
    <property type="match status" value="1"/>
</dbReference>
<accession>A0A6J1TBK5</accession>
<keyword evidence="7" id="KW-0539">Nucleus</keyword>
<dbReference type="InterPro" id="IPR047313">
    <property type="entry name" value="SMN_C"/>
</dbReference>
<dbReference type="GeneID" id="113214023"/>
<evidence type="ECO:0000313" key="12">
    <source>
        <dbReference type="RefSeq" id="XP_026289050.2"/>
    </source>
</evidence>
<evidence type="ECO:0000256" key="5">
    <source>
        <dbReference type="ARBA" id="ARBA00022664"/>
    </source>
</evidence>
<evidence type="ECO:0000256" key="2">
    <source>
        <dbReference type="ARBA" id="ARBA00004408"/>
    </source>
</evidence>
<dbReference type="GO" id="GO:0006397">
    <property type="term" value="P:mRNA processing"/>
    <property type="evidence" value="ECO:0007669"/>
    <property type="project" value="UniProtKB-KW"/>
</dbReference>
<dbReference type="SUPFAM" id="SSF63748">
    <property type="entry name" value="Tudor/PWWP/MBT"/>
    <property type="match status" value="1"/>
</dbReference>
<feature type="compositionally biased region" description="Low complexity" evidence="9">
    <location>
        <begin position="59"/>
        <end position="71"/>
    </location>
</feature>
<dbReference type="GO" id="GO:0008380">
    <property type="term" value="P:RNA splicing"/>
    <property type="evidence" value="ECO:0007669"/>
    <property type="project" value="UniProtKB-KW"/>
</dbReference>
<dbReference type="Proteomes" id="UP000504606">
    <property type="component" value="Unplaced"/>
</dbReference>
<dbReference type="CTD" id="39844"/>
<dbReference type="SMART" id="SM00333">
    <property type="entry name" value="TUDOR"/>
    <property type="match status" value="1"/>
</dbReference>
<dbReference type="KEGG" id="foc:113214023"/>
<feature type="compositionally biased region" description="Basic residues" evidence="9">
    <location>
        <begin position="76"/>
        <end position="91"/>
    </location>
</feature>
<evidence type="ECO:0000256" key="3">
    <source>
        <dbReference type="ARBA" id="ARBA00005371"/>
    </source>
</evidence>
<keyword evidence="5" id="KW-0507">mRNA processing</keyword>
<dbReference type="GO" id="GO:0015030">
    <property type="term" value="C:Cajal body"/>
    <property type="evidence" value="ECO:0007669"/>
    <property type="project" value="UniProtKB-SubCell"/>
</dbReference>
<dbReference type="InterPro" id="IPR040424">
    <property type="entry name" value="Smn1"/>
</dbReference>
<keyword evidence="4" id="KW-0963">Cytoplasm</keyword>
<feature type="region of interest" description="Disordered" evidence="9">
    <location>
        <begin position="1"/>
        <end position="26"/>
    </location>
</feature>
<gene>
    <name evidence="12" type="primary">LOC113214023</name>
</gene>
<dbReference type="InterPro" id="IPR002999">
    <property type="entry name" value="Tudor"/>
</dbReference>
<reference evidence="12" key="1">
    <citation type="submission" date="2025-08" db="UniProtKB">
        <authorList>
            <consortium name="RefSeq"/>
        </authorList>
    </citation>
    <scope>IDENTIFICATION</scope>
    <source>
        <tissue evidence="12">Whole organism</tissue>
    </source>
</reference>
<evidence type="ECO:0000256" key="9">
    <source>
        <dbReference type="SAM" id="MobiDB-lite"/>
    </source>
</evidence>
<evidence type="ECO:0000256" key="7">
    <source>
        <dbReference type="ARBA" id="ARBA00023242"/>
    </source>
</evidence>
<dbReference type="InterPro" id="IPR010304">
    <property type="entry name" value="SMN_Tudor"/>
</dbReference>
<dbReference type="PANTHER" id="PTHR39267">
    <property type="entry name" value="SURVIVAL MOTOR NEURON-LIKE PROTEIN 1"/>
    <property type="match status" value="1"/>
</dbReference>
<feature type="domain" description="Tudor" evidence="10">
    <location>
        <begin position="95"/>
        <end position="155"/>
    </location>
</feature>
<keyword evidence="6" id="KW-0508">mRNA splicing</keyword>
<dbReference type="PANTHER" id="PTHR39267:SF1">
    <property type="entry name" value="SURVIVAL MOTOR NEURON PROTEIN"/>
    <property type="match status" value="1"/>
</dbReference>
<dbReference type="GO" id="GO:0003723">
    <property type="term" value="F:RNA binding"/>
    <property type="evidence" value="ECO:0007669"/>
    <property type="project" value="InterPro"/>
</dbReference>
<feature type="compositionally biased region" description="Polar residues" evidence="9">
    <location>
        <begin position="169"/>
        <end position="190"/>
    </location>
</feature>
<dbReference type="RefSeq" id="XP_026289050.2">
    <property type="nucleotide sequence ID" value="XM_026433265.2"/>
</dbReference>
<comment type="subcellular location">
    <subcellularLocation>
        <location evidence="1">Cytoplasm</location>
        <location evidence="1">Myofibril</location>
        <location evidence="1">Sarcomere</location>
        <location evidence="1">Z line</location>
    </subcellularLocation>
    <subcellularLocation>
        <location evidence="2">Nucleus</location>
        <location evidence="2">Cajal body</location>
    </subcellularLocation>
    <subcellularLocation>
        <location evidence="8">Nucleus</location>
        <location evidence="8">Gem</location>
    </subcellularLocation>
</comment>
<dbReference type="AlphaFoldDB" id="A0A6J1TBK5"/>
<dbReference type="OrthoDB" id="197400at2759"/>
<dbReference type="CDD" id="cd20398">
    <property type="entry name" value="Tudor_SMN"/>
    <property type="match status" value="1"/>
</dbReference>
<proteinExistence type="inferred from homology"/>
<dbReference type="InterPro" id="IPR047298">
    <property type="entry name" value="Tudor_SMN_eumet"/>
</dbReference>
<organism evidence="11 12">
    <name type="scientific">Frankliniella occidentalis</name>
    <name type="common">Western flower thrips</name>
    <name type="synonym">Euthrips occidentalis</name>
    <dbReference type="NCBI Taxonomy" id="133901"/>
    <lineage>
        <taxon>Eukaryota</taxon>
        <taxon>Metazoa</taxon>
        <taxon>Ecdysozoa</taxon>
        <taxon>Arthropoda</taxon>
        <taxon>Hexapoda</taxon>
        <taxon>Insecta</taxon>
        <taxon>Pterygota</taxon>
        <taxon>Neoptera</taxon>
        <taxon>Paraneoptera</taxon>
        <taxon>Thysanoptera</taxon>
        <taxon>Terebrantia</taxon>
        <taxon>Thripoidea</taxon>
        <taxon>Thripidae</taxon>
        <taxon>Frankliniella</taxon>
    </lineage>
</organism>
<evidence type="ECO:0000256" key="6">
    <source>
        <dbReference type="ARBA" id="ARBA00023187"/>
    </source>
</evidence>
<dbReference type="Pfam" id="PF20635">
    <property type="entry name" value="SMN_YG-box"/>
    <property type="match status" value="1"/>
</dbReference>
<evidence type="ECO:0000313" key="11">
    <source>
        <dbReference type="Proteomes" id="UP000504606"/>
    </source>
</evidence>
<sequence length="300" mass="33381">MPRGRAPEVVLFARSSQDGDSTADDWDDTELLKEYDKAVRPIKALVAERMGLSNAELQEASATESCASSSKEASKGQKRNQKKRRRKNKSKQQREWAVGDHCQAIFTVDSNWYEATIVSIDKEQMTCTVQYVGYGNSEEQSLSALAHSMGAAVRREQGRIANLEKNSEAEASQSDDIFDRSSQASSTISNSRDHPPARRSKLNVPNKLGNSGHTSHTRDFHPPKFRKMPGHSFPNITEFTANPAIHDMVPPPLPPHILSGLPEDDSEALSAMLMSWYMSGFHTGYYQGMKRAKNCTPSQH</sequence>
<dbReference type="GO" id="GO:0030018">
    <property type="term" value="C:Z disc"/>
    <property type="evidence" value="ECO:0007669"/>
    <property type="project" value="UniProtKB-SubCell"/>
</dbReference>
<evidence type="ECO:0000256" key="4">
    <source>
        <dbReference type="ARBA" id="ARBA00022490"/>
    </source>
</evidence>
<dbReference type="GO" id="GO:0097504">
    <property type="term" value="C:Gemini of Cajal bodies"/>
    <property type="evidence" value="ECO:0007669"/>
    <property type="project" value="UniProtKB-SubCell"/>
</dbReference>
<dbReference type="Gene3D" id="3.40.190.10">
    <property type="entry name" value="Periplasmic binding protein-like II"/>
    <property type="match status" value="1"/>
</dbReference>
<feature type="region of interest" description="Disordered" evidence="9">
    <location>
        <begin position="57"/>
        <end position="95"/>
    </location>
</feature>
<protein>
    <submittedName>
        <fullName evidence="12">Survival motor neuron protein</fullName>
    </submittedName>
</protein>
<name>A0A6J1TBK5_FRAOC</name>
<dbReference type="CDD" id="cd22852">
    <property type="entry name" value="SMN_C"/>
    <property type="match status" value="1"/>
</dbReference>
<evidence type="ECO:0000256" key="1">
    <source>
        <dbReference type="ARBA" id="ARBA00004216"/>
    </source>
</evidence>
<keyword evidence="11" id="KW-1185">Reference proteome</keyword>
<evidence type="ECO:0000259" key="10">
    <source>
        <dbReference type="PROSITE" id="PS50304"/>
    </source>
</evidence>
<evidence type="ECO:0000256" key="8">
    <source>
        <dbReference type="ARBA" id="ARBA00034695"/>
    </source>
</evidence>